<dbReference type="Proteomes" id="UP000076078">
    <property type="component" value="Unassembled WGS sequence"/>
</dbReference>
<accession>A0A151Z2Z7</accession>
<dbReference type="EMBL" id="LODT01000052">
    <property type="protein sequence ID" value="KYQ88184.1"/>
    <property type="molecule type" value="Genomic_DNA"/>
</dbReference>
<dbReference type="AlphaFoldDB" id="A0A151Z2Z7"/>
<dbReference type="OrthoDB" id="23031at2759"/>
<organism evidence="1 2">
    <name type="scientific">Tieghemostelium lacteum</name>
    <name type="common">Slime mold</name>
    <name type="synonym">Dictyostelium lacteum</name>
    <dbReference type="NCBI Taxonomy" id="361077"/>
    <lineage>
        <taxon>Eukaryota</taxon>
        <taxon>Amoebozoa</taxon>
        <taxon>Evosea</taxon>
        <taxon>Eumycetozoa</taxon>
        <taxon>Dictyostelia</taxon>
        <taxon>Dictyosteliales</taxon>
        <taxon>Raperosteliaceae</taxon>
        <taxon>Tieghemostelium</taxon>
    </lineage>
</organism>
<evidence type="ECO:0008006" key="3">
    <source>
        <dbReference type="Google" id="ProtNLM"/>
    </source>
</evidence>
<dbReference type="InParanoid" id="A0A151Z2Z7"/>
<name>A0A151Z2Z7_TIELA</name>
<proteinExistence type="predicted"/>
<dbReference type="FunCoup" id="A0A151Z2Z7">
    <property type="interactions" value="170"/>
</dbReference>
<sequence length="532" mass="63500">MKREEKESRDNKKLKIYHHNIIEEKVITLLPLYLCKEILKLEFNRLSEINEDIIIKDQEKELSTVTIQFSLVCWNWFRICRDIVLSRVLKLEHLFTSSFIRKSYLLNLAFDLTITNPYRLVSHFHHIQHLKVRFGDLKMFVSAFKQYREHCNNKNNNNNNDAVKLSLETITIYCVSDPYINWFLVRYVNELQIPGIKYNFNFHLKDNDLESWNHDEYDNDSGRNREDAMTEKNFETNYLEVTSDIRTEYPPHYSDFTDAILFLDPLELAIKSLGESDSKNAYIDICHSISIHNQRYQSVRIFNQPIPLMALYRLLQAPNLHTLDITLQFHQLFSFYKSYDRYNGKPPTRRRRNAPVNNINIDNIKYSHEKKLCPENDDIKEHWTFPTEFYDALEKDYKEDRYLFCGFYSNCYATVPPHEYSHDLWNKCKELLRNHKTLTALSISYVDDTMCTCKNEPPQQFIIDFAELIKSSKSLKSLNLDIDFVTAETVEQMIENNPTLHLTFVQNMSRKFCISDSKYYYNFTNHTQKIHK</sequence>
<evidence type="ECO:0000313" key="1">
    <source>
        <dbReference type="EMBL" id="KYQ88184.1"/>
    </source>
</evidence>
<keyword evidence="2" id="KW-1185">Reference proteome</keyword>
<comment type="caution">
    <text evidence="1">The sequence shown here is derived from an EMBL/GenBank/DDBJ whole genome shotgun (WGS) entry which is preliminary data.</text>
</comment>
<evidence type="ECO:0000313" key="2">
    <source>
        <dbReference type="Proteomes" id="UP000076078"/>
    </source>
</evidence>
<protein>
    <recommendedName>
        <fullName evidence="3">F-box domain-containing protein</fullName>
    </recommendedName>
</protein>
<dbReference type="PANTHER" id="PTHR32556">
    <property type="entry name" value="F-BOX DOMAIN-CONTAINING PROTEIN-RELATED-RELATED"/>
    <property type="match status" value="1"/>
</dbReference>
<gene>
    <name evidence="1" type="ORF">DLAC_11392</name>
</gene>
<reference evidence="1 2" key="1">
    <citation type="submission" date="2015-12" db="EMBL/GenBank/DDBJ databases">
        <title>Dictyostelia acquired genes for synthesis and detection of signals that induce cell-type specialization by lateral gene transfer from prokaryotes.</title>
        <authorList>
            <person name="Gloeckner G."/>
            <person name="Schaap P."/>
        </authorList>
    </citation>
    <scope>NUCLEOTIDE SEQUENCE [LARGE SCALE GENOMIC DNA]</scope>
    <source>
        <strain evidence="1 2">TK</strain>
    </source>
</reference>
<dbReference type="PANTHER" id="PTHR32556:SF18">
    <property type="match status" value="1"/>
</dbReference>